<name>A0AAW6TCG8_9MICO</name>
<dbReference type="CDD" id="cd07067">
    <property type="entry name" value="HP_PGM_like"/>
    <property type="match status" value="1"/>
</dbReference>
<dbReference type="RefSeq" id="WP_281488510.1">
    <property type="nucleotide sequence ID" value="NZ_CP159582.1"/>
</dbReference>
<organism evidence="3 4">
    <name type="scientific">Ruicaihuangia caeni</name>
    <dbReference type="NCBI Taxonomy" id="3042517"/>
    <lineage>
        <taxon>Bacteria</taxon>
        <taxon>Bacillati</taxon>
        <taxon>Actinomycetota</taxon>
        <taxon>Actinomycetes</taxon>
        <taxon>Micrococcales</taxon>
        <taxon>Microbacteriaceae</taxon>
        <taxon>Ruicaihuangia</taxon>
    </lineage>
</organism>
<dbReference type="SUPFAM" id="SSF53254">
    <property type="entry name" value="Phosphoglycerate mutase-like"/>
    <property type="match status" value="1"/>
</dbReference>
<evidence type="ECO:0000313" key="3">
    <source>
        <dbReference type="EMBL" id="MDI2098732.1"/>
    </source>
</evidence>
<dbReference type="InterPro" id="IPR015797">
    <property type="entry name" value="NUDIX_hydrolase-like_dom_sf"/>
</dbReference>
<dbReference type="EC" id="3.6.-.-" evidence="3"/>
<keyword evidence="1 3" id="KW-0378">Hydrolase</keyword>
<dbReference type="GO" id="GO:0006167">
    <property type="term" value="P:AMP biosynthetic process"/>
    <property type="evidence" value="ECO:0007669"/>
    <property type="project" value="TreeGrafter"/>
</dbReference>
<sequence>MSDSRDGLGAEVAGAAGVPVLAAGALCWKAVGDEVQVLVVRRTQHRDVSFPKGKLEPGETLPECAVREIAEETGLCVGLGAPLGTIEYTLPSGRPKIVYYWLAEVGEAAIGNSTFVSNDEIESLEWMPIDLARESLSYEHDIDLLDRFADRVEAGTNRTFAIIVLRHGKAVSRDAWDGPDSTRPLLQKGADQAASVAHGIAAFRPKRLVTSDATRCVATIAPLARLVGLDAKEKAGLSQDAWADGNGRVPHIVRRVFDREESAVLCSHGPVLPEIVHDVVTRTGAALGDELRHASSLGTGDFCAMHVSVGAPNHRLVAVETHQPTV</sequence>
<dbReference type="GO" id="GO:0006754">
    <property type="term" value="P:ATP biosynthetic process"/>
    <property type="evidence" value="ECO:0007669"/>
    <property type="project" value="TreeGrafter"/>
</dbReference>
<dbReference type="PROSITE" id="PS00893">
    <property type="entry name" value="NUDIX_BOX"/>
    <property type="match status" value="1"/>
</dbReference>
<dbReference type="CDD" id="cd03673">
    <property type="entry name" value="NUDIX_Ap6A_hydrolase"/>
    <property type="match status" value="1"/>
</dbReference>
<dbReference type="InterPro" id="IPR029033">
    <property type="entry name" value="His_PPase_superfam"/>
</dbReference>
<dbReference type="InterPro" id="IPR020084">
    <property type="entry name" value="NUDIX_hydrolase_CS"/>
</dbReference>
<protein>
    <submittedName>
        <fullName evidence="3">NUDIX hydrolase</fullName>
        <ecNumber evidence="3">3.6.-.-</ecNumber>
    </submittedName>
</protein>
<dbReference type="EMBL" id="JASATX010000002">
    <property type="protein sequence ID" value="MDI2098732.1"/>
    <property type="molecule type" value="Genomic_DNA"/>
</dbReference>
<dbReference type="Gene3D" id="3.90.79.10">
    <property type="entry name" value="Nucleoside Triphosphate Pyrophosphohydrolase"/>
    <property type="match status" value="1"/>
</dbReference>
<dbReference type="Proteomes" id="UP001321506">
    <property type="component" value="Unassembled WGS sequence"/>
</dbReference>
<dbReference type="Pfam" id="PF00300">
    <property type="entry name" value="His_Phos_1"/>
    <property type="match status" value="1"/>
</dbReference>
<gene>
    <name evidence="3" type="ORF">QF206_07105</name>
</gene>
<feature type="domain" description="Nudix hydrolase" evidence="2">
    <location>
        <begin position="18"/>
        <end position="150"/>
    </location>
</feature>
<dbReference type="SMART" id="SM00855">
    <property type="entry name" value="PGAM"/>
    <property type="match status" value="1"/>
</dbReference>
<dbReference type="PROSITE" id="PS51462">
    <property type="entry name" value="NUDIX"/>
    <property type="match status" value="1"/>
</dbReference>
<comment type="caution">
    <text evidence="3">The sequence shown here is derived from an EMBL/GenBank/DDBJ whole genome shotgun (WGS) entry which is preliminary data.</text>
</comment>
<dbReference type="PANTHER" id="PTHR21340:SF0">
    <property type="entry name" value="BIS(5'-NUCLEOSYL)-TETRAPHOSPHATASE [ASYMMETRICAL]"/>
    <property type="match status" value="1"/>
</dbReference>
<accession>A0AAW6TCG8</accession>
<dbReference type="PANTHER" id="PTHR21340">
    <property type="entry name" value="DIADENOSINE 5,5-P1,P4-TETRAPHOSPHATE PYROPHOSPHOHYDROLASE MUTT"/>
    <property type="match status" value="1"/>
</dbReference>
<dbReference type="InterPro" id="IPR000086">
    <property type="entry name" value="NUDIX_hydrolase_dom"/>
</dbReference>
<dbReference type="InterPro" id="IPR051325">
    <property type="entry name" value="Nudix_hydrolase_domain"/>
</dbReference>
<evidence type="ECO:0000259" key="2">
    <source>
        <dbReference type="PROSITE" id="PS51462"/>
    </source>
</evidence>
<proteinExistence type="predicted"/>
<dbReference type="SUPFAM" id="SSF55811">
    <property type="entry name" value="Nudix"/>
    <property type="match status" value="1"/>
</dbReference>
<dbReference type="InterPro" id="IPR013078">
    <property type="entry name" value="His_Pase_superF_clade-1"/>
</dbReference>
<dbReference type="Pfam" id="PF00293">
    <property type="entry name" value="NUDIX"/>
    <property type="match status" value="1"/>
</dbReference>
<reference evidence="3 4" key="1">
    <citation type="submission" date="2023-04" db="EMBL/GenBank/DDBJ databases">
        <title>Klugiella caeni sp. nov. isolated from the sludge of biochemical tank.</title>
        <authorList>
            <person name="Geng K."/>
        </authorList>
    </citation>
    <scope>NUCLEOTIDE SEQUENCE [LARGE SCALE GENOMIC DNA]</scope>
    <source>
        <strain evidence="3 4">YN-L-19</strain>
    </source>
</reference>
<evidence type="ECO:0000256" key="1">
    <source>
        <dbReference type="ARBA" id="ARBA00022801"/>
    </source>
</evidence>
<dbReference type="GO" id="GO:0004081">
    <property type="term" value="F:bis(5'-nucleosyl)-tetraphosphatase (asymmetrical) activity"/>
    <property type="evidence" value="ECO:0007669"/>
    <property type="project" value="TreeGrafter"/>
</dbReference>
<dbReference type="AlphaFoldDB" id="A0AAW6TCG8"/>
<keyword evidence="4" id="KW-1185">Reference proteome</keyword>
<evidence type="ECO:0000313" key="4">
    <source>
        <dbReference type="Proteomes" id="UP001321506"/>
    </source>
</evidence>
<dbReference type="Gene3D" id="3.40.50.1240">
    <property type="entry name" value="Phosphoglycerate mutase-like"/>
    <property type="match status" value="1"/>
</dbReference>